<gene>
    <name evidence="3" type="ORF">I6U51_00100</name>
</gene>
<dbReference type="PANTHER" id="PTHR46333">
    <property type="entry name" value="CYTOKINESIS PROTEIN 3"/>
    <property type="match status" value="1"/>
</dbReference>
<reference evidence="3" key="1">
    <citation type="submission" date="2020-12" db="EMBL/GenBank/DDBJ databases">
        <title>Clostridium thailandense sp. nov., a novel acetogenic bacterium isolated from peat land soil in Thailand.</title>
        <authorList>
            <person name="Chaikitkaew S."/>
            <person name="Birkeland N.K."/>
        </authorList>
    </citation>
    <scope>NUCLEOTIDE SEQUENCE</scope>
    <source>
        <strain evidence="3">DSM 17425</strain>
    </source>
</reference>
<dbReference type="Gene3D" id="3.10.620.30">
    <property type="match status" value="1"/>
</dbReference>
<dbReference type="SMART" id="SM00460">
    <property type="entry name" value="TGc"/>
    <property type="match status" value="1"/>
</dbReference>
<protein>
    <submittedName>
        <fullName evidence="3">Ig-like domain-containing protein</fullName>
    </submittedName>
</protein>
<evidence type="ECO:0000256" key="1">
    <source>
        <dbReference type="ARBA" id="ARBA00022729"/>
    </source>
</evidence>
<dbReference type="InterPro" id="IPR002931">
    <property type="entry name" value="Transglutaminase-like"/>
</dbReference>
<dbReference type="Pfam" id="PF01841">
    <property type="entry name" value="Transglut_core"/>
    <property type="match status" value="1"/>
</dbReference>
<dbReference type="InterPro" id="IPR052557">
    <property type="entry name" value="CAP/Cytokinesis_protein"/>
</dbReference>
<organism evidence="3 4">
    <name type="scientific">Clostridium aciditolerans</name>
    <dbReference type="NCBI Taxonomy" id="339861"/>
    <lineage>
        <taxon>Bacteria</taxon>
        <taxon>Bacillati</taxon>
        <taxon>Bacillota</taxon>
        <taxon>Clostridia</taxon>
        <taxon>Eubacteriales</taxon>
        <taxon>Clostridiaceae</taxon>
        <taxon>Clostridium</taxon>
    </lineage>
</organism>
<dbReference type="Proteomes" id="UP000622687">
    <property type="component" value="Unassembled WGS sequence"/>
</dbReference>
<comment type="caution">
    <text evidence="3">The sequence shown here is derived from an EMBL/GenBank/DDBJ whole genome shotgun (WGS) entry which is preliminary data.</text>
</comment>
<evidence type="ECO:0000259" key="2">
    <source>
        <dbReference type="SMART" id="SM00460"/>
    </source>
</evidence>
<dbReference type="GO" id="GO:0005737">
    <property type="term" value="C:cytoplasm"/>
    <property type="evidence" value="ECO:0007669"/>
    <property type="project" value="TreeGrafter"/>
</dbReference>
<name>A0A934HVI6_9CLOT</name>
<sequence>MFCSKKYMTTFIITFVLSIFFVFGRVCHAQEDYKIMQSKEAVDSKKVWTIKFNNAVDYTKMSDYIQVYEYGTNNKIQVTLSYNSGDRSISVTPLSSYENNKIYTLEINSRLKSSIGKELKTPVKFNFTIKDSTVIQVQNSNHINADDKEKLLQEKTNQIVSQVIKPNMKDYEKELALHDYLVTHSTYDKRLFTGNMPDESYTDYGVLIKGTGVCEGYARAMKRLLDAVGIESIVAIGEAKDGEEWIGHAWNIVKIGGQYYQLDPTWDDPITSDGKDVLRHSYFNITDQQISADHRWDENYPACNSTTYNYYNLNVPEKDDDGQDITTVRSYYQFYGLIKSSMENSVSSISMKILNYDETTYDVSATLQKIMKSNPQINYSGCSIKSYYDDVNNVEYVKIVFEK</sequence>
<dbReference type="PANTHER" id="PTHR46333:SF2">
    <property type="entry name" value="CYTOKINESIS PROTEIN 3"/>
    <property type="match status" value="1"/>
</dbReference>
<proteinExistence type="predicted"/>
<accession>A0A934HVI6</accession>
<dbReference type="InterPro" id="IPR032812">
    <property type="entry name" value="SbsA_Ig"/>
</dbReference>
<evidence type="ECO:0000313" key="3">
    <source>
        <dbReference type="EMBL" id="MBI6871105.1"/>
    </source>
</evidence>
<evidence type="ECO:0000313" key="4">
    <source>
        <dbReference type="Proteomes" id="UP000622687"/>
    </source>
</evidence>
<dbReference type="EMBL" id="JAEEGB010000001">
    <property type="protein sequence ID" value="MBI6871105.1"/>
    <property type="molecule type" value="Genomic_DNA"/>
</dbReference>
<feature type="domain" description="Transglutaminase-like" evidence="2">
    <location>
        <begin position="206"/>
        <end position="266"/>
    </location>
</feature>
<dbReference type="AlphaFoldDB" id="A0A934HVI6"/>
<dbReference type="SUPFAM" id="SSF54001">
    <property type="entry name" value="Cysteine proteinases"/>
    <property type="match status" value="1"/>
</dbReference>
<dbReference type="InterPro" id="IPR038765">
    <property type="entry name" value="Papain-like_cys_pep_sf"/>
</dbReference>
<keyword evidence="4" id="KW-1185">Reference proteome</keyword>
<dbReference type="Pfam" id="PF13205">
    <property type="entry name" value="Big_5"/>
    <property type="match status" value="1"/>
</dbReference>
<keyword evidence="1" id="KW-0732">Signal</keyword>